<dbReference type="InterPro" id="IPR048362">
    <property type="entry name" value="PARG_helical"/>
</dbReference>
<keyword evidence="7" id="KW-1185">Reference proteome</keyword>
<organism evidence="6 7">
    <name type="scientific">Madurella fahalii</name>
    <dbReference type="NCBI Taxonomy" id="1157608"/>
    <lineage>
        <taxon>Eukaryota</taxon>
        <taxon>Fungi</taxon>
        <taxon>Dikarya</taxon>
        <taxon>Ascomycota</taxon>
        <taxon>Pezizomycotina</taxon>
        <taxon>Sordariomycetes</taxon>
        <taxon>Sordariomycetidae</taxon>
        <taxon>Sordariales</taxon>
        <taxon>Sordariales incertae sedis</taxon>
        <taxon>Madurella</taxon>
    </lineage>
</organism>
<gene>
    <name evidence="6" type="ORF">MFIFM68171_00817</name>
</gene>
<comment type="caution">
    <text evidence="6">The sequence shown here is derived from an EMBL/GenBank/DDBJ whole genome shotgun (WGS) entry which is preliminary data.</text>
</comment>
<comment type="similarity">
    <text evidence="1">Belongs to the poly(ADP-ribose) glycohydrolase family.</text>
</comment>
<keyword evidence="3" id="KW-0378">Hydrolase</keyword>
<evidence type="ECO:0000256" key="1">
    <source>
        <dbReference type="ARBA" id="ARBA00009545"/>
    </source>
</evidence>
<name>A0ABQ0FYM7_9PEZI</name>
<dbReference type="InterPro" id="IPR046372">
    <property type="entry name" value="PARG_cat_C"/>
</dbReference>
<reference evidence="6 7" key="1">
    <citation type="submission" date="2024-09" db="EMBL/GenBank/DDBJ databases">
        <title>Itraconazole resistance in Madurella fahalii resulting from another homologue of gene encoding cytochrome P450 14-alpha sterol demethylase (CYP51).</title>
        <authorList>
            <person name="Yoshioka I."/>
            <person name="Fahal A.H."/>
            <person name="Kaneko S."/>
            <person name="Yaguchi T."/>
        </authorList>
    </citation>
    <scope>NUCLEOTIDE SEQUENCE [LARGE SCALE GENOMIC DNA]</scope>
    <source>
        <strain evidence="6 7">IFM 68171</strain>
    </source>
</reference>
<evidence type="ECO:0000259" key="4">
    <source>
        <dbReference type="Pfam" id="PF05028"/>
    </source>
</evidence>
<dbReference type="Proteomes" id="UP001628179">
    <property type="component" value="Unassembled WGS sequence"/>
</dbReference>
<accession>A0ABQ0FYM7</accession>
<dbReference type="EMBL" id="BAAFSV010000001">
    <property type="protein sequence ID" value="GAB1310607.1"/>
    <property type="molecule type" value="Genomic_DNA"/>
</dbReference>
<sequence>MASSPLGFYTLPCSLAYRCTDRFSLLDDDSNDGEPLQDSNGLVPFWPLLRSLLSQPVTSPAALDSLLDTISVTLRGTSHPASDYALLHEAIIVNSSQGEQGFFRRVWPRLVDLALQMPVLFPEGYIPVLGREATRLSFSRRQTACLVYAGEEHQRQPSAVRAYLGALMGYFAEVVCEEGRVGTHKEEWEVAYTLQSLTGDLADAFSGIPGRGRPLGEVKVMVVERYDMSPASLGLPDGAVVVASNKFIGFGQSATQEEVHVGTSPEACPAVLVTPPLRDDQVLVVRGAQAMINVTGRGRDIRAEKMPVPNSSEKSWRHRTMLFMDALELDMVEHRDLVLPDLQPGNIDREVRKAYTAFASAGFEERRQDELSEMSTTFGNFSIKAGNALLLVKF</sequence>
<dbReference type="RefSeq" id="XP_070912340.1">
    <property type="nucleotide sequence ID" value="XM_071056239.1"/>
</dbReference>
<dbReference type="InterPro" id="IPR007724">
    <property type="entry name" value="Poly_GlycHdrlase"/>
</dbReference>
<dbReference type="PANTHER" id="PTHR12837:SF0">
    <property type="entry name" value="POLY(ADP-RIBOSE) GLYCOHYDROLASE"/>
    <property type="match status" value="1"/>
</dbReference>
<evidence type="ECO:0000259" key="5">
    <source>
        <dbReference type="Pfam" id="PF20811"/>
    </source>
</evidence>
<feature type="domain" description="PARG helical" evidence="5">
    <location>
        <begin position="99"/>
        <end position="147"/>
    </location>
</feature>
<dbReference type="Pfam" id="PF05028">
    <property type="entry name" value="PARG_cat_C"/>
    <property type="match status" value="1"/>
</dbReference>
<evidence type="ECO:0000313" key="7">
    <source>
        <dbReference type="Proteomes" id="UP001628179"/>
    </source>
</evidence>
<dbReference type="EC" id="3.2.1.143" evidence="2"/>
<dbReference type="GeneID" id="98171562"/>
<proteinExistence type="inferred from homology"/>
<protein>
    <recommendedName>
        <fullName evidence="2">poly(ADP-ribose) glycohydrolase</fullName>
        <ecNumber evidence="2">3.2.1.143</ecNumber>
    </recommendedName>
</protein>
<evidence type="ECO:0000256" key="2">
    <source>
        <dbReference type="ARBA" id="ARBA00012255"/>
    </source>
</evidence>
<evidence type="ECO:0000256" key="3">
    <source>
        <dbReference type="ARBA" id="ARBA00022801"/>
    </source>
</evidence>
<dbReference type="Pfam" id="PF20811">
    <property type="entry name" value="PARG_cat_N"/>
    <property type="match status" value="1"/>
</dbReference>
<dbReference type="PANTHER" id="PTHR12837">
    <property type="entry name" value="POLY ADP-RIBOSE GLYCOHYDROLASE"/>
    <property type="match status" value="1"/>
</dbReference>
<evidence type="ECO:0000313" key="6">
    <source>
        <dbReference type="EMBL" id="GAB1310607.1"/>
    </source>
</evidence>
<feature type="domain" description="PARG catalytic Macro" evidence="4">
    <location>
        <begin position="241"/>
        <end position="366"/>
    </location>
</feature>